<keyword evidence="1" id="KW-0812">Transmembrane</keyword>
<feature type="transmembrane region" description="Helical" evidence="1">
    <location>
        <begin position="287"/>
        <end position="310"/>
    </location>
</feature>
<protein>
    <recommendedName>
        <fullName evidence="2">EamA domain-containing protein</fullName>
    </recommendedName>
</protein>
<evidence type="ECO:0000313" key="4">
    <source>
        <dbReference type="Proteomes" id="UP000177579"/>
    </source>
</evidence>
<feature type="transmembrane region" description="Helical" evidence="1">
    <location>
        <begin position="81"/>
        <end position="101"/>
    </location>
</feature>
<dbReference type="Pfam" id="PF00892">
    <property type="entry name" value="EamA"/>
    <property type="match status" value="1"/>
</dbReference>
<proteinExistence type="predicted"/>
<feature type="transmembrane region" description="Helical" evidence="1">
    <location>
        <begin position="21"/>
        <end position="45"/>
    </location>
</feature>
<dbReference type="Proteomes" id="UP000177579">
    <property type="component" value="Unassembled WGS sequence"/>
</dbReference>
<gene>
    <name evidence="3" type="ORF">A2531_01040</name>
</gene>
<feature type="transmembrane region" description="Helical" evidence="1">
    <location>
        <begin position="255"/>
        <end position="275"/>
    </location>
</feature>
<feature type="transmembrane region" description="Helical" evidence="1">
    <location>
        <begin position="107"/>
        <end position="124"/>
    </location>
</feature>
<comment type="caution">
    <text evidence="3">The sequence shown here is derived from an EMBL/GenBank/DDBJ whole genome shotgun (WGS) entry which is preliminary data.</text>
</comment>
<dbReference type="InterPro" id="IPR000620">
    <property type="entry name" value="EamA_dom"/>
</dbReference>
<feature type="transmembrane region" description="Helical" evidence="1">
    <location>
        <begin position="160"/>
        <end position="182"/>
    </location>
</feature>
<feature type="transmembrane region" description="Helical" evidence="1">
    <location>
        <begin position="228"/>
        <end position="249"/>
    </location>
</feature>
<name>A0A1F5TQP0_9BACT</name>
<keyword evidence="1" id="KW-0472">Membrane</keyword>
<organism evidence="3 4">
    <name type="scientific">Candidatus Falkowbacteria bacterium RIFOXYD2_FULL_34_120</name>
    <dbReference type="NCBI Taxonomy" id="1798007"/>
    <lineage>
        <taxon>Bacteria</taxon>
        <taxon>Candidatus Falkowiibacteriota</taxon>
    </lineage>
</organism>
<feature type="transmembrane region" description="Helical" evidence="1">
    <location>
        <begin position="51"/>
        <end position="69"/>
    </location>
</feature>
<dbReference type="Gene3D" id="1.10.3730.20">
    <property type="match status" value="1"/>
</dbReference>
<accession>A0A1F5TQP0</accession>
<feature type="transmembrane region" description="Helical" evidence="1">
    <location>
        <begin position="188"/>
        <end position="208"/>
    </location>
</feature>
<dbReference type="AlphaFoldDB" id="A0A1F5TQP0"/>
<dbReference type="GO" id="GO:0016020">
    <property type="term" value="C:membrane"/>
    <property type="evidence" value="ECO:0007669"/>
    <property type="project" value="InterPro"/>
</dbReference>
<evidence type="ECO:0000256" key="1">
    <source>
        <dbReference type="SAM" id="Phobius"/>
    </source>
</evidence>
<dbReference type="SUPFAM" id="SSF103481">
    <property type="entry name" value="Multidrug resistance efflux transporter EmrE"/>
    <property type="match status" value="1"/>
</dbReference>
<dbReference type="InterPro" id="IPR037185">
    <property type="entry name" value="EmrE-like"/>
</dbReference>
<dbReference type="EMBL" id="MFGO01000012">
    <property type="protein sequence ID" value="OGF41235.1"/>
    <property type="molecule type" value="Genomic_DNA"/>
</dbReference>
<evidence type="ECO:0000313" key="3">
    <source>
        <dbReference type="EMBL" id="OGF41235.1"/>
    </source>
</evidence>
<feature type="domain" description="EamA" evidence="2">
    <location>
        <begin position="11"/>
        <end position="123"/>
    </location>
</feature>
<reference evidence="3 4" key="1">
    <citation type="journal article" date="2016" name="Nat. Commun.">
        <title>Thousands of microbial genomes shed light on interconnected biogeochemical processes in an aquifer system.</title>
        <authorList>
            <person name="Anantharaman K."/>
            <person name="Brown C.T."/>
            <person name="Hug L.A."/>
            <person name="Sharon I."/>
            <person name="Castelle C.J."/>
            <person name="Probst A.J."/>
            <person name="Thomas B.C."/>
            <person name="Singh A."/>
            <person name="Wilkins M.J."/>
            <person name="Karaoz U."/>
            <person name="Brodie E.L."/>
            <person name="Williams K.H."/>
            <person name="Hubbard S.S."/>
            <person name="Banfield J.F."/>
        </authorList>
    </citation>
    <scope>NUCLEOTIDE SEQUENCE [LARGE SCALE GENOMIC DNA]</scope>
</reference>
<sequence>MINAGVYVADKFLLSKKIHSSITYAFFVGIWSIFNFFILIIDPWVPNMKEFAIDLLAGMLFLFTLIFWYKALHQSEATRVVPIVGALVPIFSFLFSFIFLNEGLRERHFLAFIVLINGGVLVSIKHTRLYIWEETKDRIKNIFGNAFGGIHAGYRPSKRLIFNSTISAMFFAAYYVLIKFIYLEQPFIGGFVWSRLGTFIGVLIMLLVPTWRANIVKHRKGVKTPGSFSFFIIIRLLAALAFIMINWAISLGNVALTNSLQGVQYIFLLILVIFLSTRYPNVMREELGGGVLVQKIIGATLITTGLYMLIT</sequence>
<keyword evidence="1" id="KW-1133">Transmembrane helix</keyword>
<evidence type="ECO:0000259" key="2">
    <source>
        <dbReference type="Pfam" id="PF00892"/>
    </source>
</evidence>